<name>A0A8W8NPG1_MAGGI</name>
<evidence type="ECO:0008006" key="4">
    <source>
        <dbReference type="Google" id="ProtNLM"/>
    </source>
</evidence>
<dbReference type="InterPro" id="IPR008979">
    <property type="entry name" value="Galactose-bd-like_sf"/>
</dbReference>
<sequence length="230" mass="25317">MSLYFGVGLLAFASAYVNIALNKPANLQHPLIPDDNTHNASNAVDGRKSNLTWNGGQCSASAARETATWWVNLTDIRSIHHITIYYMVGQRPWGSSNLFTPSFLGLSVYVSNTADKLQGTLCFKDNIFTVDTIPANLTITCPIHGQYVIYYNERLPGVTYPKGYSSFAQSDLCEVEVYGCHTTGYNGLNCSIPCPNVNCQYCHIETGTCQGCKPGYQGQRCDTVCPYGFF</sequence>
<dbReference type="SUPFAM" id="SSF49785">
    <property type="entry name" value="Galactose-binding domain-like"/>
    <property type="match status" value="1"/>
</dbReference>
<protein>
    <recommendedName>
        <fullName evidence="4">Fucolectin tachylectin-4 pentraxin-1 domain-containing protein</fullName>
    </recommendedName>
</protein>
<evidence type="ECO:0000313" key="3">
    <source>
        <dbReference type="Proteomes" id="UP000005408"/>
    </source>
</evidence>
<dbReference type="EnsemblMetazoa" id="G8503.2">
    <property type="protein sequence ID" value="G8503.2:cds"/>
    <property type="gene ID" value="G8503"/>
</dbReference>
<organism evidence="2 3">
    <name type="scientific">Magallana gigas</name>
    <name type="common">Pacific oyster</name>
    <name type="synonym">Crassostrea gigas</name>
    <dbReference type="NCBI Taxonomy" id="29159"/>
    <lineage>
        <taxon>Eukaryota</taxon>
        <taxon>Metazoa</taxon>
        <taxon>Spiralia</taxon>
        <taxon>Lophotrochozoa</taxon>
        <taxon>Mollusca</taxon>
        <taxon>Bivalvia</taxon>
        <taxon>Autobranchia</taxon>
        <taxon>Pteriomorphia</taxon>
        <taxon>Ostreida</taxon>
        <taxon>Ostreoidea</taxon>
        <taxon>Ostreidae</taxon>
        <taxon>Magallana</taxon>
    </lineage>
</organism>
<dbReference type="Proteomes" id="UP000005408">
    <property type="component" value="Unassembled WGS sequence"/>
</dbReference>
<evidence type="ECO:0000313" key="2">
    <source>
        <dbReference type="EnsemblMetazoa" id="G8503.2:cds"/>
    </source>
</evidence>
<proteinExistence type="predicted"/>
<dbReference type="InterPro" id="IPR002049">
    <property type="entry name" value="LE_dom"/>
</dbReference>
<keyword evidence="1" id="KW-0732">Signal</keyword>
<dbReference type="CDD" id="cd00055">
    <property type="entry name" value="EGF_Lam"/>
    <property type="match status" value="1"/>
</dbReference>
<dbReference type="Gene3D" id="2.60.120.260">
    <property type="entry name" value="Galactose-binding domain-like"/>
    <property type="match status" value="1"/>
</dbReference>
<feature type="chain" id="PRO_5036499828" description="Fucolectin tachylectin-4 pentraxin-1 domain-containing protein" evidence="1">
    <location>
        <begin position="16"/>
        <end position="230"/>
    </location>
</feature>
<evidence type="ECO:0000256" key="1">
    <source>
        <dbReference type="SAM" id="SignalP"/>
    </source>
</evidence>
<keyword evidence="3" id="KW-1185">Reference proteome</keyword>
<accession>A0A8W8NPG1</accession>
<feature type="signal peptide" evidence="1">
    <location>
        <begin position="1"/>
        <end position="15"/>
    </location>
</feature>
<reference evidence="2" key="1">
    <citation type="submission" date="2022-08" db="UniProtKB">
        <authorList>
            <consortium name="EnsemblMetazoa"/>
        </authorList>
    </citation>
    <scope>IDENTIFICATION</scope>
    <source>
        <strain evidence="2">05x7-T-G4-1.051#20</strain>
    </source>
</reference>
<dbReference type="AlphaFoldDB" id="A0A8W8NPG1"/>